<feature type="DNA-binding region" description="H-T-H motif" evidence="2">
    <location>
        <begin position="34"/>
        <end position="53"/>
    </location>
</feature>
<dbReference type="SUPFAM" id="SSF46689">
    <property type="entry name" value="Homeodomain-like"/>
    <property type="match status" value="1"/>
</dbReference>
<sequence>MGKDKVDLRILKTRKAIKEAFLKLVQTKGYERITIQDIAVEAMINRNTFYLHYVDKPSLMEDLCQESIGKLNACINLEIRDIDEMNRDIFISILSETFKAIEADIIFFKAMLSQNGHPNFSTYLKEALKNIMLSGIGELYNNQKMKIGLEYMISGLVGVICMWITDSKNLVVEEVVEHLSEIHFHNVMDLLKNK</sequence>
<dbReference type="Pfam" id="PF00440">
    <property type="entry name" value="TetR_N"/>
    <property type="match status" value="1"/>
</dbReference>
<organism evidence="4 5">
    <name type="scientific">Paenibacillus odorifer</name>
    <dbReference type="NCBI Taxonomy" id="189426"/>
    <lineage>
        <taxon>Bacteria</taxon>
        <taxon>Bacillati</taxon>
        <taxon>Bacillota</taxon>
        <taxon>Bacilli</taxon>
        <taxon>Bacillales</taxon>
        <taxon>Paenibacillaceae</taxon>
        <taxon>Paenibacillus</taxon>
    </lineage>
</organism>
<evidence type="ECO:0000313" key="5">
    <source>
        <dbReference type="Proteomes" id="UP000249163"/>
    </source>
</evidence>
<evidence type="ECO:0000256" key="2">
    <source>
        <dbReference type="PROSITE-ProRule" id="PRU00335"/>
    </source>
</evidence>
<proteinExistence type="predicted"/>
<gene>
    <name evidence="4" type="ORF">CD191_21860</name>
</gene>
<dbReference type="InterPro" id="IPR001647">
    <property type="entry name" value="HTH_TetR"/>
</dbReference>
<dbReference type="PANTHER" id="PTHR43479:SF7">
    <property type="entry name" value="TETR-FAMILY TRANSCRIPTIONAL REGULATOR"/>
    <property type="match status" value="1"/>
</dbReference>
<accession>A0AAD0KPL6</accession>
<name>A0AAD0KPL6_9BACL</name>
<dbReference type="GO" id="GO:0003677">
    <property type="term" value="F:DNA binding"/>
    <property type="evidence" value="ECO:0007669"/>
    <property type="project" value="UniProtKB-UniRule"/>
</dbReference>
<dbReference type="InterPro" id="IPR009057">
    <property type="entry name" value="Homeodomain-like_sf"/>
</dbReference>
<feature type="domain" description="HTH tetR-type" evidence="3">
    <location>
        <begin position="11"/>
        <end position="71"/>
    </location>
</feature>
<dbReference type="Pfam" id="PF14278">
    <property type="entry name" value="TetR_C_8"/>
    <property type="match status" value="1"/>
</dbReference>
<evidence type="ECO:0000259" key="3">
    <source>
        <dbReference type="PROSITE" id="PS50977"/>
    </source>
</evidence>
<dbReference type="EMBL" id="CP021965">
    <property type="protein sequence ID" value="AWV35063.1"/>
    <property type="molecule type" value="Genomic_DNA"/>
</dbReference>
<dbReference type="RefSeq" id="WP_111505045.1">
    <property type="nucleotide sequence ID" value="NZ_CP021965.1"/>
</dbReference>
<dbReference type="InterPro" id="IPR050624">
    <property type="entry name" value="HTH-type_Tx_Regulator"/>
</dbReference>
<protein>
    <submittedName>
        <fullName evidence="4">TetR family transcriptional regulator</fullName>
    </submittedName>
</protein>
<evidence type="ECO:0000313" key="4">
    <source>
        <dbReference type="EMBL" id="AWV35063.1"/>
    </source>
</evidence>
<dbReference type="Gene3D" id="1.10.357.10">
    <property type="entry name" value="Tetracycline Repressor, domain 2"/>
    <property type="match status" value="1"/>
</dbReference>
<dbReference type="PANTHER" id="PTHR43479">
    <property type="entry name" value="ACREF/ENVCD OPERON REPRESSOR-RELATED"/>
    <property type="match status" value="1"/>
</dbReference>
<dbReference type="Proteomes" id="UP000249163">
    <property type="component" value="Chromosome"/>
</dbReference>
<dbReference type="PROSITE" id="PS50977">
    <property type="entry name" value="HTH_TETR_2"/>
    <property type="match status" value="1"/>
</dbReference>
<dbReference type="AlphaFoldDB" id="A0AAD0KPL6"/>
<reference evidence="4 5" key="1">
    <citation type="submission" date="2017-06" db="EMBL/GenBank/DDBJ databases">
        <title>Complete genome sequence of Paenibacillus odorifer CBA7130.</title>
        <authorList>
            <person name="Nam Y.-D."/>
            <person name="Kang J."/>
            <person name="Chung W.-H."/>
        </authorList>
    </citation>
    <scope>NUCLEOTIDE SEQUENCE [LARGE SCALE GENOMIC DNA]</scope>
    <source>
        <strain evidence="4 5">CBA7130</strain>
    </source>
</reference>
<keyword evidence="1 2" id="KW-0238">DNA-binding</keyword>
<dbReference type="InterPro" id="IPR039532">
    <property type="entry name" value="TetR_C_Firmicutes"/>
</dbReference>
<evidence type="ECO:0000256" key="1">
    <source>
        <dbReference type="ARBA" id="ARBA00023125"/>
    </source>
</evidence>